<organism evidence="1">
    <name type="scientific">Percolomonas cosmopolitus</name>
    <dbReference type="NCBI Taxonomy" id="63605"/>
    <lineage>
        <taxon>Eukaryota</taxon>
        <taxon>Discoba</taxon>
        <taxon>Heterolobosea</taxon>
        <taxon>Tetramitia</taxon>
        <taxon>Eutetramitia</taxon>
        <taxon>Percolomonadidae</taxon>
        <taxon>Percolomonas</taxon>
    </lineage>
</organism>
<proteinExistence type="predicted"/>
<evidence type="ECO:0000313" key="1">
    <source>
        <dbReference type="EMBL" id="CAD9083620.1"/>
    </source>
</evidence>
<dbReference type="AlphaFoldDB" id="A0A7S1KRW5"/>
<reference evidence="1" key="1">
    <citation type="submission" date="2021-01" db="EMBL/GenBank/DDBJ databases">
        <authorList>
            <person name="Corre E."/>
            <person name="Pelletier E."/>
            <person name="Niang G."/>
            <person name="Scheremetjew M."/>
            <person name="Finn R."/>
            <person name="Kale V."/>
            <person name="Holt S."/>
            <person name="Cochrane G."/>
            <person name="Meng A."/>
            <person name="Brown T."/>
            <person name="Cohen L."/>
        </authorList>
    </citation>
    <scope>NUCLEOTIDE SEQUENCE</scope>
    <source>
        <strain evidence="1">WS</strain>
    </source>
</reference>
<protein>
    <submittedName>
        <fullName evidence="1">Uncharacterized protein</fullName>
    </submittedName>
</protein>
<accession>A0A7S1KRW5</accession>
<gene>
    <name evidence="1" type="ORF">PCOS0759_LOCUS6874</name>
</gene>
<sequence length="99" mass="11066">MLFLNDISSIFAQTESMLIALGLNTYCTTFETHCTTIKTQITSITLCQSEHHHTLATFLNFQTQVSPRAMYFLVEVSDGTLIVDHAHVICGHSTNSRES</sequence>
<dbReference type="EMBL" id="HBGD01008357">
    <property type="protein sequence ID" value="CAD9083620.1"/>
    <property type="molecule type" value="Transcribed_RNA"/>
</dbReference>
<name>A0A7S1KRW5_9EUKA</name>